<dbReference type="PANTHER" id="PTHR33327:SF3">
    <property type="entry name" value="RNA-DIRECTED DNA POLYMERASE"/>
    <property type="match status" value="1"/>
</dbReference>
<name>A0A553PC09_TIGCA</name>
<dbReference type="EMBL" id="VCGU01000005">
    <property type="protein sequence ID" value="TRY75221.1"/>
    <property type="molecule type" value="Genomic_DNA"/>
</dbReference>
<proteinExistence type="predicted"/>
<sequence>MATQNPDSAFETTEPVMAVSVKIPRYNPRLPESWFRSAESQFRLAKITTESTKYHHVVAALEVEELDRFSSIIETCDDEVDSSSGQPYTNFKNHVLKASKKSYIELFEDCIAYRMGDTQPTETLNFLKKLWPDGAASAESSLAFRALFIRKLPESIGPNIAILSMTTSLHELAVISGRQLALERALQTPSTVSRARPVDDPPSFENEEDIFEAAHKVLAAHKFGARQKSKKANQTAPKTESGALKFPDNRFSFKDGKFICHFHTMYGSSAISCVKGCQWRSSSSDIRRVFIDDEPASLYVVSASSATDSRITPVPSMELHDGFHGKNNAIKIKDASSGIVWLADPGATWSLVPATPSDKASCPFPSRDIFQAANGTPCKVFGRKTIKVDLSEVGVFFHTFFVADVTENLLGFDFYSSYYILLDCKRH</sequence>
<organism evidence="2 3">
    <name type="scientific">Tigriopus californicus</name>
    <name type="common">Marine copepod</name>
    <dbReference type="NCBI Taxonomy" id="6832"/>
    <lineage>
        <taxon>Eukaryota</taxon>
        <taxon>Metazoa</taxon>
        <taxon>Ecdysozoa</taxon>
        <taxon>Arthropoda</taxon>
        <taxon>Crustacea</taxon>
        <taxon>Multicrustacea</taxon>
        <taxon>Hexanauplia</taxon>
        <taxon>Copepoda</taxon>
        <taxon>Harpacticoida</taxon>
        <taxon>Harpacticidae</taxon>
        <taxon>Tigriopus</taxon>
    </lineage>
</organism>
<dbReference type="OMA" id="DSHTAFP"/>
<dbReference type="Proteomes" id="UP000318571">
    <property type="component" value="Chromosome 2"/>
</dbReference>
<evidence type="ECO:0000313" key="2">
    <source>
        <dbReference type="EMBL" id="TRY75221.1"/>
    </source>
</evidence>
<dbReference type="STRING" id="6832.A0A553PC09"/>
<dbReference type="AlphaFoldDB" id="A0A553PC09"/>
<evidence type="ECO:0000259" key="1">
    <source>
        <dbReference type="Pfam" id="PF23055"/>
    </source>
</evidence>
<dbReference type="Pfam" id="PF23055">
    <property type="entry name" value="DUF7041"/>
    <property type="match status" value="1"/>
</dbReference>
<reference evidence="2 3" key="1">
    <citation type="journal article" date="2018" name="Nat. Ecol. Evol.">
        <title>Genomic signatures of mitonuclear coevolution across populations of Tigriopus californicus.</title>
        <authorList>
            <person name="Barreto F.S."/>
            <person name="Watson E.T."/>
            <person name="Lima T.G."/>
            <person name="Willett C.S."/>
            <person name="Edmands S."/>
            <person name="Li W."/>
            <person name="Burton R.S."/>
        </authorList>
    </citation>
    <scope>NUCLEOTIDE SEQUENCE [LARGE SCALE GENOMIC DNA]</scope>
    <source>
        <strain evidence="2 3">San Diego</strain>
    </source>
</reference>
<evidence type="ECO:0000313" key="3">
    <source>
        <dbReference type="Proteomes" id="UP000318571"/>
    </source>
</evidence>
<feature type="domain" description="DUF7041" evidence="1">
    <location>
        <begin position="23"/>
        <end position="102"/>
    </location>
</feature>
<protein>
    <recommendedName>
        <fullName evidence="1">DUF7041 domain-containing protein</fullName>
    </recommendedName>
</protein>
<dbReference type="PANTHER" id="PTHR33327">
    <property type="entry name" value="ENDONUCLEASE"/>
    <property type="match status" value="1"/>
</dbReference>
<accession>A0A553PC09</accession>
<dbReference type="InterPro" id="IPR055469">
    <property type="entry name" value="DUF7041"/>
</dbReference>
<gene>
    <name evidence="2" type="ORF">TCAL_16819</name>
</gene>
<keyword evidence="3" id="KW-1185">Reference proteome</keyword>
<comment type="caution">
    <text evidence="2">The sequence shown here is derived from an EMBL/GenBank/DDBJ whole genome shotgun (WGS) entry which is preliminary data.</text>
</comment>